<evidence type="ECO:0000256" key="1">
    <source>
        <dbReference type="SAM" id="MobiDB-lite"/>
    </source>
</evidence>
<dbReference type="Proteomes" id="UP000070659">
    <property type="component" value="Unassembled WGS sequence"/>
</dbReference>
<accession>A0A132N3B1</accession>
<reference evidence="2 3" key="1">
    <citation type="submission" date="2015-02" db="EMBL/GenBank/DDBJ databases">
        <title>Physiological reanalysis, assessment of diazotrophy, and genome sequences of multiple isolates of Streptomyces thermoautotrophicus.</title>
        <authorList>
            <person name="MacKellar D.C."/>
            <person name="Lieber L."/>
            <person name="Norman J."/>
            <person name="Bolger A."/>
            <person name="Tobin C."/>
            <person name="Murray J.W."/>
            <person name="Prell J."/>
        </authorList>
    </citation>
    <scope>NUCLEOTIDE SEQUENCE [LARGE SCALE GENOMIC DNA]</scope>
    <source>
        <strain evidence="2 3">UBT1</strain>
    </source>
</reference>
<protein>
    <submittedName>
        <fullName evidence="2">Uncharacterized protein</fullName>
    </submittedName>
</protein>
<comment type="caution">
    <text evidence="2">The sequence shown here is derived from an EMBL/GenBank/DDBJ whole genome shotgun (WGS) entry which is preliminary data.</text>
</comment>
<evidence type="ECO:0000313" key="3">
    <source>
        <dbReference type="Proteomes" id="UP000070659"/>
    </source>
</evidence>
<gene>
    <name evidence="2" type="ORF">TH66_08160</name>
</gene>
<dbReference type="AlphaFoldDB" id="A0A132N3B1"/>
<organism evidence="2 3">
    <name type="scientific">Carbonactinospora thermoautotrophica</name>
    <dbReference type="NCBI Taxonomy" id="1469144"/>
    <lineage>
        <taxon>Bacteria</taxon>
        <taxon>Bacillati</taxon>
        <taxon>Actinomycetota</taxon>
        <taxon>Actinomycetes</taxon>
        <taxon>Kitasatosporales</taxon>
        <taxon>Carbonactinosporaceae</taxon>
        <taxon>Carbonactinospora</taxon>
    </lineage>
</organism>
<proteinExistence type="predicted"/>
<sequence length="283" mass="30081">MSLVQPAPSFPQQPQSSSPFPVDSGGVPQRGGTRIQQGSAVQDDAARPTKRRPVIGLPGPRHDQHVLTPDEVLAFSFPVNDDGVVIGIGQDGHPAVLGLFRQTALNIAYVGSLYLAQIIALRAAATGARVVAETARPQAWAALAQPPNTAQPIVSLAQPGAMMPQKASVHSPLLVIRDCGALPSPSALGAKPWQTVFTLLPYLRPESAGLLVDADVVGTQRLSPQEVEIITSAVELPPEDRIALPQLPDDVTLWLARGARQYAQLNPTQIEVGMLGQPRRFDQ</sequence>
<name>A0A132N3B1_9ACTN</name>
<dbReference type="PATRIC" id="fig|1469144.8.peg.4013"/>
<dbReference type="RefSeq" id="WP_232778493.1">
    <property type="nucleotide sequence ID" value="NZ_JYIJ01000015.1"/>
</dbReference>
<dbReference type="EMBL" id="JYIJ01000015">
    <property type="protein sequence ID" value="KWX04517.1"/>
    <property type="molecule type" value="Genomic_DNA"/>
</dbReference>
<feature type="region of interest" description="Disordered" evidence="1">
    <location>
        <begin position="1"/>
        <end position="63"/>
    </location>
</feature>
<feature type="compositionally biased region" description="Low complexity" evidence="1">
    <location>
        <begin position="1"/>
        <end position="21"/>
    </location>
</feature>
<evidence type="ECO:0000313" key="2">
    <source>
        <dbReference type="EMBL" id="KWX04517.1"/>
    </source>
</evidence>